<evidence type="ECO:0000256" key="6">
    <source>
        <dbReference type="ARBA" id="ARBA00023004"/>
    </source>
</evidence>
<evidence type="ECO:0000256" key="8">
    <source>
        <dbReference type="SAM" id="MobiDB-lite"/>
    </source>
</evidence>
<dbReference type="GO" id="GO:0046872">
    <property type="term" value="F:metal ion binding"/>
    <property type="evidence" value="ECO:0007669"/>
    <property type="project" value="UniProtKB-KW"/>
</dbReference>
<dbReference type="PROSITE" id="PS51918">
    <property type="entry name" value="RADICAL_SAM"/>
    <property type="match status" value="1"/>
</dbReference>
<evidence type="ECO:0000259" key="9">
    <source>
        <dbReference type="PROSITE" id="PS51332"/>
    </source>
</evidence>
<comment type="caution">
    <text evidence="11">The sequence shown here is derived from an EMBL/GenBank/DDBJ whole genome shotgun (WGS) entry which is preliminary data.</text>
</comment>
<evidence type="ECO:0000256" key="4">
    <source>
        <dbReference type="ARBA" id="ARBA00022691"/>
    </source>
</evidence>
<dbReference type="InterPro" id="IPR058240">
    <property type="entry name" value="rSAM_sf"/>
</dbReference>
<dbReference type="InterPro" id="IPR006158">
    <property type="entry name" value="Cobalamin-bd"/>
</dbReference>
<dbReference type="PROSITE" id="PS51332">
    <property type="entry name" value="B12_BINDING"/>
    <property type="match status" value="1"/>
</dbReference>
<organism evidence="11">
    <name type="scientific">marine sediment metagenome</name>
    <dbReference type="NCBI Taxonomy" id="412755"/>
    <lineage>
        <taxon>unclassified sequences</taxon>
        <taxon>metagenomes</taxon>
        <taxon>ecological metagenomes</taxon>
    </lineage>
</organism>
<evidence type="ECO:0000256" key="1">
    <source>
        <dbReference type="ARBA" id="ARBA00001966"/>
    </source>
</evidence>
<dbReference type="GO" id="GO:0003824">
    <property type="term" value="F:catalytic activity"/>
    <property type="evidence" value="ECO:0007669"/>
    <property type="project" value="InterPro"/>
</dbReference>
<dbReference type="InterPro" id="IPR006638">
    <property type="entry name" value="Elp3/MiaA/NifB-like_rSAM"/>
</dbReference>
<keyword evidence="4" id="KW-0949">S-adenosyl-L-methionine</keyword>
<name>A0A0F9W8X6_9ZZZZ</name>
<dbReference type="GO" id="GO:0031419">
    <property type="term" value="F:cobalamin binding"/>
    <property type="evidence" value="ECO:0007669"/>
    <property type="project" value="InterPro"/>
</dbReference>
<dbReference type="PANTHER" id="PTHR43409">
    <property type="entry name" value="ANAEROBIC MAGNESIUM-PROTOPORPHYRIN IX MONOMETHYL ESTER CYCLASE-RELATED"/>
    <property type="match status" value="1"/>
</dbReference>
<dbReference type="Gene3D" id="3.40.50.280">
    <property type="entry name" value="Cobalamin-binding domain"/>
    <property type="match status" value="1"/>
</dbReference>
<keyword evidence="2" id="KW-0489">Methyltransferase</keyword>
<protein>
    <submittedName>
        <fullName evidence="11">Uncharacterized protein</fullName>
    </submittedName>
</protein>
<dbReference type="PANTHER" id="PTHR43409:SF7">
    <property type="entry name" value="BLL1977 PROTEIN"/>
    <property type="match status" value="1"/>
</dbReference>
<accession>A0A0F9W8X6</accession>
<dbReference type="EMBL" id="LAZR01000205">
    <property type="protein sequence ID" value="KKN82136.1"/>
    <property type="molecule type" value="Genomic_DNA"/>
</dbReference>
<evidence type="ECO:0000256" key="7">
    <source>
        <dbReference type="ARBA" id="ARBA00023014"/>
    </source>
</evidence>
<proteinExistence type="predicted"/>
<dbReference type="SMART" id="SM00729">
    <property type="entry name" value="Elp3"/>
    <property type="match status" value="1"/>
</dbReference>
<feature type="region of interest" description="Disordered" evidence="8">
    <location>
        <begin position="465"/>
        <end position="492"/>
    </location>
</feature>
<keyword evidence="6" id="KW-0408">Iron</keyword>
<feature type="domain" description="Radical SAM core" evidence="10">
    <location>
        <begin position="187"/>
        <end position="412"/>
    </location>
</feature>
<evidence type="ECO:0000256" key="3">
    <source>
        <dbReference type="ARBA" id="ARBA00022679"/>
    </source>
</evidence>
<dbReference type="InterPro" id="IPR034466">
    <property type="entry name" value="Methyltransferase_Class_B"/>
</dbReference>
<reference evidence="11" key="1">
    <citation type="journal article" date="2015" name="Nature">
        <title>Complex archaea that bridge the gap between prokaryotes and eukaryotes.</title>
        <authorList>
            <person name="Spang A."/>
            <person name="Saw J.H."/>
            <person name="Jorgensen S.L."/>
            <person name="Zaremba-Niedzwiedzka K."/>
            <person name="Martijn J."/>
            <person name="Lind A.E."/>
            <person name="van Eijk R."/>
            <person name="Schleper C."/>
            <person name="Guy L."/>
            <person name="Ettema T.J."/>
        </authorList>
    </citation>
    <scope>NUCLEOTIDE SEQUENCE</scope>
</reference>
<dbReference type="GO" id="GO:0051539">
    <property type="term" value="F:4 iron, 4 sulfur cluster binding"/>
    <property type="evidence" value="ECO:0007669"/>
    <property type="project" value="UniProtKB-KW"/>
</dbReference>
<evidence type="ECO:0000259" key="10">
    <source>
        <dbReference type="PROSITE" id="PS51918"/>
    </source>
</evidence>
<dbReference type="Pfam" id="PF02310">
    <property type="entry name" value="B12-binding"/>
    <property type="match status" value="1"/>
</dbReference>
<dbReference type="GO" id="GO:0005829">
    <property type="term" value="C:cytosol"/>
    <property type="evidence" value="ECO:0007669"/>
    <property type="project" value="TreeGrafter"/>
</dbReference>
<dbReference type="InterPro" id="IPR023404">
    <property type="entry name" value="rSAM_horseshoe"/>
</dbReference>
<dbReference type="CDD" id="cd02068">
    <property type="entry name" value="radical_SAM_B12_BD"/>
    <property type="match status" value="1"/>
</dbReference>
<dbReference type="InterPro" id="IPR007197">
    <property type="entry name" value="rSAM"/>
</dbReference>
<sequence length="492" mass="55185">MAADITLINLNMLFLRFGEEIEREAHVPLGCLYLTRALADAGVEVDFRDYQMCESDDPFDMAVFLEFVADPAPVIGLSCMANLLPFTLQAMKALRQRYPDATLVLGGVGSKSVEDKILQRFPCVDVICRGEGERTGPELLAALRNGGDLTSIQGISYRVNGQIHHNGDRTRIASLDDIAFPAFERVDLARYAGYGMMTSRGCPYPCTFCSVAPVWNLESYSRSPESIVEEMRFLHDTAGVEMFLFQDEFFVSSREHVVDFCDELQRSGLDIKWKAFGRVNLVDEDMMQQMADCGCLELRFGVECGSDRMLAKVKKGFTTAEVLDVVPKAIPIFPRVDVFYIWGFPFETMDDFHQTLFQMVSFRAMGARILPSLLSLLPQTEIYRDLEGAADLEFCPYLLPEFVFTGQEIYRDGSVELPERHRETFALIQDNADIFPGFFHIDLAGNVLPKLRLMQKFGFYPGGDPSPGEADAETCGAHSPRIATQELATRAE</sequence>
<dbReference type="AlphaFoldDB" id="A0A0F9W8X6"/>
<feature type="domain" description="B12-binding" evidence="9">
    <location>
        <begin position="9"/>
        <end position="150"/>
    </location>
</feature>
<dbReference type="Pfam" id="PF04055">
    <property type="entry name" value="Radical_SAM"/>
    <property type="match status" value="1"/>
</dbReference>
<evidence type="ECO:0000256" key="5">
    <source>
        <dbReference type="ARBA" id="ARBA00022723"/>
    </source>
</evidence>
<dbReference type="SFLD" id="SFLDG01082">
    <property type="entry name" value="B12-binding_domain_containing"/>
    <property type="match status" value="1"/>
</dbReference>
<keyword evidence="5" id="KW-0479">Metal-binding</keyword>
<dbReference type="SUPFAM" id="SSF102114">
    <property type="entry name" value="Radical SAM enzymes"/>
    <property type="match status" value="1"/>
</dbReference>
<dbReference type="SFLD" id="SFLDS00029">
    <property type="entry name" value="Radical_SAM"/>
    <property type="match status" value="1"/>
</dbReference>
<evidence type="ECO:0000256" key="2">
    <source>
        <dbReference type="ARBA" id="ARBA00022603"/>
    </source>
</evidence>
<dbReference type="SFLD" id="SFLDG01123">
    <property type="entry name" value="methyltransferase_(Class_B)"/>
    <property type="match status" value="1"/>
</dbReference>
<dbReference type="InterPro" id="IPR051198">
    <property type="entry name" value="BchE-like"/>
</dbReference>
<dbReference type="Gene3D" id="3.80.30.20">
    <property type="entry name" value="tm_1862 like domain"/>
    <property type="match status" value="1"/>
</dbReference>
<keyword evidence="7" id="KW-0411">Iron-sulfur</keyword>
<gene>
    <name evidence="11" type="ORF">LCGC14_0312480</name>
</gene>
<comment type="cofactor">
    <cofactor evidence="1">
        <name>[4Fe-4S] cluster</name>
        <dbReference type="ChEBI" id="CHEBI:49883"/>
    </cofactor>
</comment>
<evidence type="ECO:0000313" key="11">
    <source>
        <dbReference type="EMBL" id="KKN82136.1"/>
    </source>
</evidence>
<keyword evidence="3" id="KW-0808">Transferase</keyword>